<name>A0A923S4Q6_9BURK</name>
<comment type="similarity">
    <text evidence="1">Belongs to the LysR transcriptional regulatory family.</text>
</comment>
<dbReference type="AlphaFoldDB" id="A0A923S4Q6"/>
<keyword evidence="7" id="KW-1185">Reference proteome</keyword>
<dbReference type="Pfam" id="PF00126">
    <property type="entry name" value="HTH_1"/>
    <property type="match status" value="1"/>
</dbReference>
<sequence length="330" mass="36111">MAIHDPAAAIRHSVQSRLKLRQLALLQAIDRHRTLNRVAAEMRLSQPAITKALREVEDIFRTTLFERSSRGLTPTPAGDAVLRYAQRWLAELESTSQVLAAIDAGHGGRVRMGMTTQVPQALMSAALGHLLGQRPRLSVFVTEGTTDQLVGRMVEGELDCAIGRSYEGEAQGIVQEPIYEQEPCLVVGARHQKRLSRGPLDWDKLAQLDWILPPPNTPMRRLYNTIFVTAGVQPPLAIMETISVRSMETVLSTEPNAIAILPRDVVDELFKGGRIAPLQHRLAWTLPPVTFFCLQPLAGSAPMDSLAAVLRDASKKLAGSRAGANKATMG</sequence>
<dbReference type="SUPFAM" id="SSF46785">
    <property type="entry name" value="Winged helix' DNA-binding domain"/>
    <property type="match status" value="1"/>
</dbReference>
<dbReference type="PANTHER" id="PTHR30419">
    <property type="entry name" value="HTH-TYPE TRANSCRIPTIONAL REGULATOR YBHD"/>
    <property type="match status" value="1"/>
</dbReference>
<dbReference type="InterPro" id="IPR036390">
    <property type="entry name" value="WH_DNA-bd_sf"/>
</dbReference>
<keyword evidence="3" id="KW-0238">DNA-binding</keyword>
<protein>
    <submittedName>
        <fullName evidence="6">LysR family transcriptional regulator</fullName>
    </submittedName>
</protein>
<dbReference type="EMBL" id="JACORU010000012">
    <property type="protein sequence ID" value="MBC5767721.1"/>
    <property type="molecule type" value="Genomic_DNA"/>
</dbReference>
<dbReference type="GO" id="GO:0005829">
    <property type="term" value="C:cytosol"/>
    <property type="evidence" value="ECO:0007669"/>
    <property type="project" value="TreeGrafter"/>
</dbReference>
<evidence type="ECO:0000256" key="2">
    <source>
        <dbReference type="ARBA" id="ARBA00023015"/>
    </source>
</evidence>
<dbReference type="GO" id="GO:0003700">
    <property type="term" value="F:DNA-binding transcription factor activity"/>
    <property type="evidence" value="ECO:0007669"/>
    <property type="project" value="InterPro"/>
</dbReference>
<evidence type="ECO:0000313" key="7">
    <source>
        <dbReference type="Proteomes" id="UP000596827"/>
    </source>
</evidence>
<gene>
    <name evidence="6" type="ORF">H8R02_24865</name>
</gene>
<dbReference type="InterPro" id="IPR036388">
    <property type="entry name" value="WH-like_DNA-bd_sf"/>
</dbReference>
<dbReference type="SUPFAM" id="SSF53850">
    <property type="entry name" value="Periplasmic binding protein-like II"/>
    <property type="match status" value="1"/>
</dbReference>
<dbReference type="Gene3D" id="3.40.190.290">
    <property type="match status" value="1"/>
</dbReference>
<evidence type="ECO:0000256" key="4">
    <source>
        <dbReference type="ARBA" id="ARBA00023163"/>
    </source>
</evidence>
<keyword evidence="2" id="KW-0805">Transcription regulation</keyword>
<proteinExistence type="inferred from homology"/>
<reference evidence="6" key="1">
    <citation type="submission" date="2020-08" db="EMBL/GenBank/DDBJ databases">
        <title>Ramlibacter sp. GTP1 16S ribosomal RNA gene genome sequencing and assembly.</title>
        <authorList>
            <person name="Kang M."/>
        </authorList>
    </citation>
    <scope>NUCLEOTIDE SEQUENCE</scope>
    <source>
        <strain evidence="6">GTP1</strain>
    </source>
</reference>
<dbReference type="Proteomes" id="UP000596827">
    <property type="component" value="Unassembled WGS sequence"/>
</dbReference>
<dbReference type="Pfam" id="PF03466">
    <property type="entry name" value="LysR_substrate"/>
    <property type="match status" value="1"/>
</dbReference>
<evidence type="ECO:0000259" key="5">
    <source>
        <dbReference type="PROSITE" id="PS50931"/>
    </source>
</evidence>
<keyword evidence="4" id="KW-0804">Transcription</keyword>
<evidence type="ECO:0000313" key="6">
    <source>
        <dbReference type="EMBL" id="MBC5767721.1"/>
    </source>
</evidence>
<dbReference type="PROSITE" id="PS50931">
    <property type="entry name" value="HTH_LYSR"/>
    <property type="match status" value="1"/>
</dbReference>
<comment type="caution">
    <text evidence="6">The sequence shown here is derived from an EMBL/GenBank/DDBJ whole genome shotgun (WGS) entry which is preliminary data.</text>
</comment>
<dbReference type="RefSeq" id="WP_187084209.1">
    <property type="nucleotide sequence ID" value="NZ_JACORU010000012.1"/>
</dbReference>
<evidence type="ECO:0000256" key="1">
    <source>
        <dbReference type="ARBA" id="ARBA00009437"/>
    </source>
</evidence>
<dbReference type="InterPro" id="IPR005119">
    <property type="entry name" value="LysR_subst-bd"/>
</dbReference>
<dbReference type="GO" id="GO:0003677">
    <property type="term" value="F:DNA binding"/>
    <property type="evidence" value="ECO:0007669"/>
    <property type="project" value="UniProtKB-KW"/>
</dbReference>
<dbReference type="PANTHER" id="PTHR30419:SF8">
    <property type="entry name" value="NITROGEN ASSIMILATION TRANSCRIPTIONAL ACTIVATOR-RELATED"/>
    <property type="match status" value="1"/>
</dbReference>
<accession>A0A923S4Q6</accession>
<dbReference type="InterPro" id="IPR000847">
    <property type="entry name" value="LysR_HTH_N"/>
</dbReference>
<dbReference type="InterPro" id="IPR050950">
    <property type="entry name" value="HTH-type_LysR_regulators"/>
</dbReference>
<evidence type="ECO:0000256" key="3">
    <source>
        <dbReference type="ARBA" id="ARBA00023125"/>
    </source>
</evidence>
<organism evidence="6 7">
    <name type="scientific">Ramlibacter albus</name>
    <dbReference type="NCBI Taxonomy" id="2079448"/>
    <lineage>
        <taxon>Bacteria</taxon>
        <taxon>Pseudomonadati</taxon>
        <taxon>Pseudomonadota</taxon>
        <taxon>Betaproteobacteria</taxon>
        <taxon>Burkholderiales</taxon>
        <taxon>Comamonadaceae</taxon>
        <taxon>Ramlibacter</taxon>
    </lineage>
</organism>
<feature type="domain" description="HTH lysR-type" evidence="5">
    <location>
        <begin position="18"/>
        <end position="75"/>
    </location>
</feature>
<dbReference type="Gene3D" id="1.10.10.10">
    <property type="entry name" value="Winged helix-like DNA-binding domain superfamily/Winged helix DNA-binding domain"/>
    <property type="match status" value="1"/>
</dbReference>